<organism evidence="1 2">
    <name type="scientific">Parasponia andersonii</name>
    <name type="common">Sponia andersonii</name>
    <dbReference type="NCBI Taxonomy" id="3476"/>
    <lineage>
        <taxon>Eukaryota</taxon>
        <taxon>Viridiplantae</taxon>
        <taxon>Streptophyta</taxon>
        <taxon>Embryophyta</taxon>
        <taxon>Tracheophyta</taxon>
        <taxon>Spermatophyta</taxon>
        <taxon>Magnoliopsida</taxon>
        <taxon>eudicotyledons</taxon>
        <taxon>Gunneridae</taxon>
        <taxon>Pentapetalae</taxon>
        <taxon>rosids</taxon>
        <taxon>fabids</taxon>
        <taxon>Rosales</taxon>
        <taxon>Cannabaceae</taxon>
        <taxon>Parasponia</taxon>
    </lineage>
</organism>
<evidence type="ECO:0000313" key="1">
    <source>
        <dbReference type="EMBL" id="PON34362.1"/>
    </source>
</evidence>
<dbReference type="AlphaFoldDB" id="A0A2P5ACT1"/>
<feature type="non-terminal residue" evidence="1">
    <location>
        <position position="94"/>
    </location>
</feature>
<proteinExistence type="predicted"/>
<name>A0A2P5ACT1_PARAD</name>
<evidence type="ECO:0000313" key="2">
    <source>
        <dbReference type="Proteomes" id="UP000237105"/>
    </source>
</evidence>
<protein>
    <submittedName>
        <fullName evidence="1">Uncharacterized protein</fullName>
    </submittedName>
</protein>
<dbReference type="EMBL" id="JXTB01000664">
    <property type="protein sequence ID" value="PON34362.1"/>
    <property type="molecule type" value="Genomic_DNA"/>
</dbReference>
<comment type="caution">
    <text evidence="1">The sequence shown here is derived from an EMBL/GenBank/DDBJ whole genome shotgun (WGS) entry which is preliminary data.</text>
</comment>
<reference evidence="2" key="1">
    <citation type="submission" date="2016-06" db="EMBL/GenBank/DDBJ databases">
        <title>Parallel loss of symbiosis genes in relatives of nitrogen-fixing non-legume Parasponia.</title>
        <authorList>
            <person name="Van Velzen R."/>
            <person name="Holmer R."/>
            <person name="Bu F."/>
            <person name="Rutten L."/>
            <person name="Van Zeijl A."/>
            <person name="Liu W."/>
            <person name="Santuari L."/>
            <person name="Cao Q."/>
            <person name="Sharma T."/>
            <person name="Shen D."/>
            <person name="Roswanjaya Y."/>
            <person name="Wardhani T."/>
            <person name="Kalhor M.S."/>
            <person name="Jansen J."/>
            <person name="Van den Hoogen J."/>
            <person name="Gungor B."/>
            <person name="Hartog M."/>
            <person name="Hontelez J."/>
            <person name="Verver J."/>
            <person name="Yang W.-C."/>
            <person name="Schijlen E."/>
            <person name="Repin R."/>
            <person name="Schilthuizen M."/>
            <person name="Schranz E."/>
            <person name="Heidstra R."/>
            <person name="Miyata K."/>
            <person name="Fedorova E."/>
            <person name="Kohlen W."/>
            <person name="Bisseling T."/>
            <person name="Smit S."/>
            <person name="Geurts R."/>
        </authorList>
    </citation>
    <scope>NUCLEOTIDE SEQUENCE [LARGE SCALE GENOMIC DNA]</scope>
    <source>
        <strain evidence="2">cv. WU1-14</strain>
    </source>
</reference>
<accession>A0A2P5ACT1</accession>
<keyword evidence="2" id="KW-1185">Reference proteome</keyword>
<dbReference type="OrthoDB" id="1750859at2759"/>
<sequence length="94" mass="10703">METRGRFNKDETHLDNIETHCTNINATLKSLEVNISQLANSIKGQQFGKFPTDIETNPKDYCKAITLRSGKQMETPKPKEIIDKEKEVVQEPAK</sequence>
<gene>
    <name evidence="1" type="ORF">PanWU01x14_344900</name>
</gene>
<dbReference type="Proteomes" id="UP000237105">
    <property type="component" value="Unassembled WGS sequence"/>
</dbReference>